<dbReference type="Proteomes" id="UP001486808">
    <property type="component" value="Unassembled WGS sequence"/>
</dbReference>
<dbReference type="InterPro" id="IPR001789">
    <property type="entry name" value="Sig_transdc_resp-reg_receiver"/>
</dbReference>
<feature type="domain" description="OmpR/PhoB-type" evidence="11">
    <location>
        <begin position="138"/>
        <end position="237"/>
    </location>
</feature>
<dbReference type="CDD" id="cd00383">
    <property type="entry name" value="trans_reg_C"/>
    <property type="match status" value="1"/>
</dbReference>
<dbReference type="Gene3D" id="1.10.10.10">
    <property type="entry name" value="Winged helix-like DNA-binding domain superfamily/Winged helix DNA-binding domain"/>
    <property type="match status" value="1"/>
</dbReference>
<evidence type="ECO:0000256" key="7">
    <source>
        <dbReference type="ARBA" id="ARBA00023163"/>
    </source>
</evidence>
<evidence type="ECO:0000313" key="13">
    <source>
        <dbReference type="Proteomes" id="UP001486808"/>
    </source>
</evidence>
<keyword evidence="6 9" id="KW-0238">DNA-binding</keyword>
<dbReference type="SMART" id="SM00448">
    <property type="entry name" value="REC"/>
    <property type="match status" value="1"/>
</dbReference>
<dbReference type="SUPFAM" id="SSF52172">
    <property type="entry name" value="CheY-like"/>
    <property type="match status" value="1"/>
</dbReference>
<dbReference type="Pfam" id="PF00072">
    <property type="entry name" value="Response_reg"/>
    <property type="match status" value="1"/>
</dbReference>
<evidence type="ECO:0000256" key="5">
    <source>
        <dbReference type="ARBA" id="ARBA00023015"/>
    </source>
</evidence>
<sequence>MELVLLAAQSQILAIEDDPVLGAHLKASLEQGGFAVTLAADGESGLSLASRDRYDLILLDVMLPGVDGMEVLSRLRRERSTPVLMMSAQGDEGHRISGFDRGADDYLPKPFGTRELQVRIAAILRRVAYERSHTRVPPATGESATLWLDERLLRARYGEHWLPFTPTEFRLLQVLFDNLGEVQSKAFLYQQVLHRGFSRHDRVLDMHVSNLRRKLTEAGVEHLRLESVWGQGYLLSEQAS</sequence>
<evidence type="ECO:0000259" key="11">
    <source>
        <dbReference type="PROSITE" id="PS51755"/>
    </source>
</evidence>
<reference evidence="12 13" key="1">
    <citation type="submission" date="2024-04" db="EMBL/GenBank/DDBJ databases">
        <title>Draft genome sequence of Halopseudomonas sabulinigri NBRC 116187.</title>
        <authorList>
            <person name="Miyakawa T."/>
            <person name="Kusuya Y."/>
            <person name="Miura T."/>
        </authorList>
    </citation>
    <scope>NUCLEOTIDE SEQUENCE [LARGE SCALE GENOMIC DNA]</scope>
    <source>
        <strain evidence="12 13">4NH20-0042</strain>
    </source>
</reference>
<organism evidence="12 13">
    <name type="scientific">Halopseudomonas sabulinigri</name>
    <dbReference type="NCBI Taxonomy" id="472181"/>
    <lineage>
        <taxon>Bacteria</taxon>
        <taxon>Pseudomonadati</taxon>
        <taxon>Pseudomonadota</taxon>
        <taxon>Gammaproteobacteria</taxon>
        <taxon>Pseudomonadales</taxon>
        <taxon>Pseudomonadaceae</taxon>
        <taxon>Halopseudomonas</taxon>
    </lineage>
</organism>
<keyword evidence="13" id="KW-1185">Reference proteome</keyword>
<evidence type="ECO:0000256" key="6">
    <source>
        <dbReference type="ARBA" id="ARBA00023125"/>
    </source>
</evidence>
<dbReference type="PROSITE" id="PS50110">
    <property type="entry name" value="RESPONSE_REGULATORY"/>
    <property type="match status" value="1"/>
</dbReference>
<keyword evidence="4" id="KW-0902">Two-component regulatory system</keyword>
<evidence type="ECO:0000256" key="1">
    <source>
        <dbReference type="ARBA" id="ARBA00004496"/>
    </source>
</evidence>
<evidence type="ECO:0000256" key="3">
    <source>
        <dbReference type="ARBA" id="ARBA00022553"/>
    </source>
</evidence>
<gene>
    <name evidence="12" type="primary">pirR</name>
    <name evidence="12" type="ORF">NBRC116187_27170</name>
</gene>
<dbReference type="Pfam" id="PF00486">
    <property type="entry name" value="Trans_reg_C"/>
    <property type="match status" value="1"/>
</dbReference>
<dbReference type="InterPro" id="IPR036388">
    <property type="entry name" value="WH-like_DNA-bd_sf"/>
</dbReference>
<dbReference type="PANTHER" id="PTHR48111:SF39">
    <property type="entry name" value="TRANSCRIPTIONAL REGULATORY PROTEIN CPXR"/>
    <property type="match status" value="1"/>
</dbReference>
<dbReference type="Gene3D" id="6.10.250.690">
    <property type="match status" value="1"/>
</dbReference>
<dbReference type="InterPro" id="IPR011006">
    <property type="entry name" value="CheY-like_superfamily"/>
</dbReference>
<accession>A0ABP9ZSB4</accession>
<feature type="modified residue" description="4-aspartylphosphate" evidence="8">
    <location>
        <position position="60"/>
    </location>
</feature>
<dbReference type="InterPro" id="IPR039420">
    <property type="entry name" value="WalR-like"/>
</dbReference>
<dbReference type="Gene3D" id="3.40.50.2300">
    <property type="match status" value="1"/>
</dbReference>
<keyword evidence="5" id="KW-0805">Transcription regulation</keyword>
<evidence type="ECO:0000256" key="4">
    <source>
        <dbReference type="ARBA" id="ARBA00023012"/>
    </source>
</evidence>
<keyword evidence="7" id="KW-0804">Transcription</keyword>
<keyword evidence="2" id="KW-0963">Cytoplasm</keyword>
<dbReference type="InterPro" id="IPR001867">
    <property type="entry name" value="OmpR/PhoB-type_DNA-bd"/>
</dbReference>
<dbReference type="InterPro" id="IPR016032">
    <property type="entry name" value="Sig_transdc_resp-reg_C-effctor"/>
</dbReference>
<comment type="caution">
    <text evidence="12">The sequence shown here is derived from an EMBL/GenBank/DDBJ whole genome shotgun (WGS) entry which is preliminary data.</text>
</comment>
<dbReference type="PROSITE" id="PS51755">
    <property type="entry name" value="OMPR_PHOB"/>
    <property type="match status" value="1"/>
</dbReference>
<dbReference type="EMBL" id="BAABWD010000003">
    <property type="protein sequence ID" value="GAA6132357.1"/>
    <property type="molecule type" value="Genomic_DNA"/>
</dbReference>
<comment type="subcellular location">
    <subcellularLocation>
        <location evidence="1">Cytoplasm</location>
    </subcellularLocation>
</comment>
<dbReference type="PANTHER" id="PTHR48111">
    <property type="entry name" value="REGULATOR OF RPOS"/>
    <property type="match status" value="1"/>
</dbReference>
<feature type="DNA-binding region" description="OmpR/PhoB-type" evidence="9">
    <location>
        <begin position="138"/>
        <end position="237"/>
    </location>
</feature>
<keyword evidence="3 8" id="KW-0597">Phosphoprotein</keyword>
<evidence type="ECO:0000313" key="12">
    <source>
        <dbReference type="EMBL" id="GAA6132357.1"/>
    </source>
</evidence>
<evidence type="ECO:0000256" key="8">
    <source>
        <dbReference type="PROSITE-ProRule" id="PRU00169"/>
    </source>
</evidence>
<feature type="domain" description="Response regulatory" evidence="10">
    <location>
        <begin position="11"/>
        <end position="124"/>
    </location>
</feature>
<evidence type="ECO:0000256" key="2">
    <source>
        <dbReference type="ARBA" id="ARBA00022490"/>
    </source>
</evidence>
<evidence type="ECO:0000259" key="10">
    <source>
        <dbReference type="PROSITE" id="PS50110"/>
    </source>
</evidence>
<dbReference type="SUPFAM" id="SSF46894">
    <property type="entry name" value="C-terminal effector domain of the bipartite response regulators"/>
    <property type="match status" value="1"/>
</dbReference>
<proteinExistence type="predicted"/>
<evidence type="ECO:0000256" key="9">
    <source>
        <dbReference type="PROSITE-ProRule" id="PRU01091"/>
    </source>
</evidence>
<dbReference type="SMART" id="SM00862">
    <property type="entry name" value="Trans_reg_C"/>
    <property type="match status" value="1"/>
</dbReference>
<protein>
    <submittedName>
        <fullName evidence="12">Response regulator transcription factor PirR</fullName>
    </submittedName>
</protein>
<name>A0ABP9ZSB4_9GAMM</name>